<name>A0AA46YPZ0_9GAMM</name>
<dbReference type="KEGG" id="hqn:M0220_13970"/>
<keyword evidence="1" id="KW-1133">Transmembrane helix</keyword>
<dbReference type="EMBL" id="CP096973">
    <property type="protein sequence ID" value="UYO73970.1"/>
    <property type="molecule type" value="Genomic_DNA"/>
</dbReference>
<proteinExistence type="predicted"/>
<evidence type="ECO:0000313" key="2">
    <source>
        <dbReference type="EMBL" id="UYO73970.1"/>
    </source>
</evidence>
<dbReference type="RefSeq" id="WP_264018004.1">
    <property type="nucleotide sequence ID" value="NZ_CP096973.1"/>
</dbReference>
<keyword evidence="1" id="KW-0812">Transmembrane</keyword>
<protein>
    <submittedName>
        <fullName evidence="2">Uncharacterized protein</fullName>
    </submittedName>
</protein>
<organism evidence="2 3">
    <name type="scientific">Halomonas qinghailakensis</name>
    <dbReference type="NCBI Taxonomy" id="2937790"/>
    <lineage>
        <taxon>Bacteria</taxon>
        <taxon>Pseudomonadati</taxon>
        <taxon>Pseudomonadota</taxon>
        <taxon>Gammaproteobacteria</taxon>
        <taxon>Oceanospirillales</taxon>
        <taxon>Halomonadaceae</taxon>
        <taxon>Halomonas</taxon>
    </lineage>
</organism>
<evidence type="ECO:0000313" key="3">
    <source>
        <dbReference type="Proteomes" id="UP001164935"/>
    </source>
</evidence>
<sequence>MSDFRKFQPIEATLMKIYIALVDSRPVKFSVLAAFSTIIFFYFDVFGNNYLIPNTTDTFYRVNMIGVHIVILHFITLYAVRFIQESLTNILDTCTGKLAYANYKTIVERHGKEALRYTQ</sequence>
<feature type="transmembrane region" description="Helical" evidence="1">
    <location>
        <begin position="29"/>
        <end position="47"/>
    </location>
</feature>
<keyword evidence="1" id="KW-0472">Membrane</keyword>
<feature type="transmembrane region" description="Helical" evidence="1">
    <location>
        <begin position="59"/>
        <end position="80"/>
    </location>
</feature>
<keyword evidence="3" id="KW-1185">Reference proteome</keyword>
<evidence type="ECO:0000256" key="1">
    <source>
        <dbReference type="SAM" id="Phobius"/>
    </source>
</evidence>
<accession>A0AA46YPZ0</accession>
<dbReference type="AlphaFoldDB" id="A0AA46YPZ0"/>
<gene>
    <name evidence="2" type="ORF">M0220_13970</name>
</gene>
<dbReference type="Proteomes" id="UP001164935">
    <property type="component" value="Chromosome"/>
</dbReference>
<reference evidence="2" key="1">
    <citation type="submission" date="2022-05" db="EMBL/GenBank/DDBJ databases">
        <title>Complete sequence of a novel PHA-producing Halomonas strain.</title>
        <authorList>
            <person name="Zheng Z."/>
        </authorList>
    </citation>
    <scope>NUCLEOTIDE SEQUENCE</scope>
    <source>
        <strain evidence="2">ZZQ-149</strain>
    </source>
</reference>